<reference evidence="1" key="1">
    <citation type="submission" date="2010-07" db="EMBL/GenBank/DDBJ databases">
        <authorList>
            <consortium name="CONSOLIDER consortium CSD2007-00005"/>
            <person name="Guazzaroni M.-E."/>
            <person name="Richter M."/>
            <person name="Garcia-Salamanca A."/>
            <person name="Yarza P."/>
            <person name="Ferrer M."/>
        </authorList>
    </citation>
    <scope>NUCLEOTIDE SEQUENCE</scope>
</reference>
<reference evidence="1" key="2">
    <citation type="journal article" date="2011" name="Microb. Ecol.">
        <title>Taxonomic and Functional Metagenomic Profiling of the Microbial Community in the Anoxic Sediment of a Sub-saline Shallow Lake (Laguna de Carrizo, Central Spain).</title>
        <authorList>
            <person name="Ferrer M."/>
            <person name="Guazzaroni M.E."/>
            <person name="Richter M."/>
            <person name="Garcia-Salamanca A."/>
            <person name="Yarza P."/>
            <person name="Suarez-Suarez A."/>
            <person name="Solano J."/>
            <person name="Alcaide M."/>
            <person name="van Dillewijn P."/>
            <person name="Molina-Henares M.A."/>
            <person name="Lopez-Cortes N."/>
            <person name="Al-Ramahi Y."/>
            <person name="Guerrero C."/>
            <person name="Acosta A."/>
            <person name="de Eugenio L.I."/>
            <person name="Martinez V."/>
            <person name="Marques S."/>
            <person name="Rojo F."/>
            <person name="Santero E."/>
            <person name="Genilloud O."/>
            <person name="Perez-Perez J."/>
            <person name="Rossello-Mora R."/>
            <person name="Ramos J.L."/>
        </authorList>
    </citation>
    <scope>NUCLEOTIDE SEQUENCE</scope>
</reference>
<feature type="non-terminal residue" evidence="1">
    <location>
        <position position="1"/>
    </location>
</feature>
<dbReference type="EMBL" id="ADZX01000013">
    <property type="protein sequence ID" value="EFK97807.1"/>
    <property type="molecule type" value="Genomic_DNA"/>
</dbReference>
<protein>
    <submittedName>
        <fullName evidence="1">Uncharacterized protein</fullName>
    </submittedName>
</protein>
<organism evidence="1">
    <name type="scientific">sediment metagenome</name>
    <dbReference type="NCBI Taxonomy" id="749907"/>
    <lineage>
        <taxon>unclassified sequences</taxon>
        <taxon>metagenomes</taxon>
        <taxon>ecological metagenomes</taxon>
    </lineage>
</organism>
<dbReference type="AlphaFoldDB" id="D9PF57"/>
<evidence type="ECO:0000313" key="1">
    <source>
        <dbReference type="EMBL" id="EFK97807.1"/>
    </source>
</evidence>
<comment type="caution">
    <text evidence="1">The sequence shown here is derived from an EMBL/GenBank/DDBJ whole genome shotgun (WGS) entry which is preliminary data.</text>
</comment>
<accession>D9PF57</accession>
<gene>
    <name evidence="1" type="ORF">LDC_0135</name>
</gene>
<sequence length="95" mass="10082">AARLLFFGLSQLPGIGIEGLIQSSNRVLARGLPGAARASGGGMSEDRRIDRLSRVVVSLQQRRPATGWCAPAAASNGCWRRPPPCPGRCWPSASR</sequence>
<name>D9PF57_9ZZZZ</name>
<proteinExistence type="predicted"/>